<protein>
    <submittedName>
        <fullName evidence="2">Uncharacterized protein</fullName>
    </submittedName>
</protein>
<dbReference type="EMBL" id="JARJCW010000013">
    <property type="protein sequence ID" value="KAJ7217984.1"/>
    <property type="molecule type" value="Genomic_DNA"/>
</dbReference>
<dbReference type="Proteomes" id="UP001219525">
    <property type="component" value="Unassembled WGS sequence"/>
</dbReference>
<organism evidence="2 3">
    <name type="scientific">Mycena pura</name>
    <dbReference type="NCBI Taxonomy" id="153505"/>
    <lineage>
        <taxon>Eukaryota</taxon>
        <taxon>Fungi</taxon>
        <taxon>Dikarya</taxon>
        <taxon>Basidiomycota</taxon>
        <taxon>Agaricomycotina</taxon>
        <taxon>Agaricomycetes</taxon>
        <taxon>Agaricomycetidae</taxon>
        <taxon>Agaricales</taxon>
        <taxon>Marasmiineae</taxon>
        <taxon>Mycenaceae</taxon>
        <taxon>Mycena</taxon>
    </lineage>
</organism>
<feature type="region of interest" description="Disordered" evidence="1">
    <location>
        <begin position="153"/>
        <end position="173"/>
    </location>
</feature>
<gene>
    <name evidence="2" type="ORF">GGX14DRAFT_390693</name>
</gene>
<sequence>MFLLVTLNRHFVEAVAPTPPKPLFKKIRQLLSEAHDGDELGKEHLDKVLASLDSDGDDNDSGDAAEWSMGDCLGKLLAFITQAIDHFVLSADDSDEAPSLRNKEYGMYKLTRSEWEKLTIIHEALQRKIWPDFRGFLKSKIGRILPPAAGSEVKICPDSSKKENSPSSSSSNTLPTFPPFRLTVAKLATAFVITSRSSLRSLNIVYAEAPRLAGVLRTPTVYRVIPTLEFLIKRWETMAEQPRYSEISVALLDGVANLQKWHNQMETTSIAYFICMGAHPPESRRRIPPSKIVISAPNGTPNASRRQRLGWNKLTTPQAPAAVVEIKAPHECHGYLTRDIPAGFRASKTQTRIRGYLFPTDAYTRGYIPAGVRMCTGISASRMLDGYL</sequence>
<comment type="caution">
    <text evidence="2">The sequence shown here is derived from an EMBL/GenBank/DDBJ whole genome shotgun (WGS) entry which is preliminary data.</text>
</comment>
<evidence type="ECO:0000256" key="1">
    <source>
        <dbReference type="SAM" id="MobiDB-lite"/>
    </source>
</evidence>
<accession>A0AAD6VN66</accession>
<dbReference type="AlphaFoldDB" id="A0AAD6VN66"/>
<keyword evidence="3" id="KW-1185">Reference proteome</keyword>
<evidence type="ECO:0000313" key="2">
    <source>
        <dbReference type="EMBL" id="KAJ7217984.1"/>
    </source>
</evidence>
<name>A0AAD6VN66_9AGAR</name>
<evidence type="ECO:0000313" key="3">
    <source>
        <dbReference type="Proteomes" id="UP001219525"/>
    </source>
</evidence>
<reference evidence="2" key="1">
    <citation type="submission" date="2023-03" db="EMBL/GenBank/DDBJ databases">
        <title>Massive genome expansion in bonnet fungi (Mycena s.s.) driven by repeated elements and novel gene families across ecological guilds.</title>
        <authorList>
            <consortium name="Lawrence Berkeley National Laboratory"/>
            <person name="Harder C.B."/>
            <person name="Miyauchi S."/>
            <person name="Viragh M."/>
            <person name="Kuo A."/>
            <person name="Thoen E."/>
            <person name="Andreopoulos B."/>
            <person name="Lu D."/>
            <person name="Skrede I."/>
            <person name="Drula E."/>
            <person name="Henrissat B."/>
            <person name="Morin E."/>
            <person name="Kohler A."/>
            <person name="Barry K."/>
            <person name="LaButti K."/>
            <person name="Morin E."/>
            <person name="Salamov A."/>
            <person name="Lipzen A."/>
            <person name="Mereny Z."/>
            <person name="Hegedus B."/>
            <person name="Baldrian P."/>
            <person name="Stursova M."/>
            <person name="Weitz H."/>
            <person name="Taylor A."/>
            <person name="Grigoriev I.V."/>
            <person name="Nagy L.G."/>
            <person name="Martin F."/>
            <person name="Kauserud H."/>
        </authorList>
    </citation>
    <scope>NUCLEOTIDE SEQUENCE</scope>
    <source>
        <strain evidence="2">9144</strain>
    </source>
</reference>
<proteinExistence type="predicted"/>